<organism evidence="8 9">
    <name type="scientific">Brevibacterium salitolerans</name>
    <dbReference type="NCBI Taxonomy" id="1403566"/>
    <lineage>
        <taxon>Bacteria</taxon>
        <taxon>Bacillati</taxon>
        <taxon>Actinomycetota</taxon>
        <taxon>Actinomycetes</taxon>
        <taxon>Micrococcales</taxon>
        <taxon>Brevibacteriaceae</taxon>
        <taxon>Brevibacterium</taxon>
    </lineage>
</organism>
<reference evidence="9" key="1">
    <citation type="journal article" date="2019" name="Int. J. Syst. Evol. Microbiol.">
        <title>The Global Catalogue of Microorganisms (GCM) 10K type strain sequencing project: providing services to taxonomists for standard genome sequencing and annotation.</title>
        <authorList>
            <consortium name="The Broad Institute Genomics Platform"/>
            <consortium name="The Broad Institute Genome Sequencing Center for Infectious Disease"/>
            <person name="Wu L."/>
            <person name="Ma J."/>
        </authorList>
    </citation>
    <scope>NUCLEOTIDE SEQUENCE [LARGE SCALE GENOMIC DNA]</scope>
    <source>
        <strain evidence="9">JCM 15900</strain>
    </source>
</reference>
<evidence type="ECO:0000313" key="8">
    <source>
        <dbReference type="EMBL" id="GAA2096908.1"/>
    </source>
</evidence>
<feature type="compositionally biased region" description="Basic and acidic residues" evidence="5">
    <location>
        <begin position="1"/>
        <end position="14"/>
    </location>
</feature>
<dbReference type="RefSeq" id="WP_291793577.1">
    <property type="nucleotide sequence ID" value="NZ_BAAAPZ010000006.1"/>
</dbReference>
<keyword evidence="9" id="KW-1185">Reference proteome</keyword>
<evidence type="ECO:0000256" key="6">
    <source>
        <dbReference type="SAM" id="Phobius"/>
    </source>
</evidence>
<feature type="region of interest" description="Disordered" evidence="5">
    <location>
        <begin position="1"/>
        <end position="51"/>
    </location>
</feature>
<protein>
    <recommendedName>
        <fullName evidence="7">ABC-2 type transporter transmembrane domain-containing protein</fullName>
    </recommendedName>
</protein>
<keyword evidence="2 6" id="KW-0812">Transmembrane</keyword>
<feature type="region of interest" description="Disordered" evidence="5">
    <location>
        <begin position="417"/>
        <end position="474"/>
    </location>
</feature>
<feature type="transmembrane region" description="Helical" evidence="6">
    <location>
        <begin position="81"/>
        <end position="101"/>
    </location>
</feature>
<dbReference type="InterPro" id="IPR013525">
    <property type="entry name" value="ABC2_TM"/>
</dbReference>
<gene>
    <name evidence="8" type="ORF">GCM10009823_17260</name>
</gene>
<keyword evidence="3 6" id="KW-1133">Transmembrane helix</keyword>
<accession>A0ABP5IA34</accession>
<evidence type="ECO:0000259" key="7">
    <source>
        <dbReference type="Pfam" id="PF12698"/>
    </source>
</evidence>
<feature type="compositionally biased region" description="Acidic residues" evidence="5">
    <location>
        <begin position="15"/>
        <end position="33"/>
    </location>
</feature>
<dbReference type="Proteomes" id="UP001500984">
    <property type="component" value="Unassembled WGS sequence"/>
</dbReference>
<evidence type="ECO:0000313" key="9">
    <source>
        <dbReference type="Proteomes" id="UP001500984"/>
    </source>
</evidence>
<dbReference type="Pfam" id="PF12698">
    <property type="entry name" value="ABC2_membrane_3"/>
    <property type="match status" value="1"/>
</dbReference>
<proteinExistence type="predicted"/>
<evidence type="ECO:0000256" key="1">
    <source>
        <dbReference type="ARBA" id="ARBA00004141"/>
    </source>
</evidence>
<name>A0ABP5IA34_9MICO</name>
<evidence type="ECO:0000256" key="5">
    <source>
        <dbReference type="SAM" id="MobiDB-lite"/>
    </source>
</evidence>
<keyword evidence="4 6" id="KW-0472">Membrane</keyword>
<feature type="transmembrane region" description="Helical" evidence="6">
    <location>
        <begin position="205"/>
        <end position="225"/>
    </location>
</feature>
<evidence type="ECO:0000256" key="2">
    <source>
        <dbReference type="ARBA" id="ARBA00022692"/>
    </source>
</evidence>
<feature type="transmembrane region" description="Helical" evidence="6">
    <location>
        <begin position="254"/>
        <end position="279"/>
    </location>
</feature>
<sequence length="474" mass="49127">MVEDRRDEDNREETTNDTELADDFLDFSDEAQLPEELREDRPDPASTPKTGLVSEFHDLSASQAAYLVANRETSSVARSPLFYVSALVLGLATIAALIIGFQRVGAEAGGNSTLAVVGVPAEQADAFAQQVGIPVVAAETQEAGEEMLRDGEVGALYVLDPTGMGPAQLIALDREPIAILEKLNQPVPVQYVDEPAVASSLADPVGWGMGAVVLLAGLALGAALYQNLRTEKRNRLAEVIASAIPARSSAWGRVYGLTLLSLTYVLVGAGVLLVGLSIGQRTTEAMALLPGLGWFALTAVATVFLVLAAHLWVSTASSKGLQRFGYGALVVLMVAGAVLPMYFRAERTVLQILSFIPFSSPVAMPLRYFAGSAEWWEGLAAAAIAAAVGLLVFLLASAAYRRTLLAGAGRGGRKAVARTSRKAKKAAEKAGVAPAPAADGASASSAADESGEAGSTASEDAAAGDAAGADTTEK</sequence>
<evidence type="ECO:0000256" key="3">
    <source>
        <dbReference type="ARBA" id="ARBA00022989"/>
    </source>
</evidence>
<feature type="compositionally biased region" description="Low complexity" evidence="5">
    <location>
        <begin position="429"/>
        <end position="474"/>
    </location>
</feature>
<feature type="transmembrane region" description="Helical" evidence="6">
    <location>
        <begin position="291"/>
        <end position="312"/>
    </location>
</feature>
<comment type="caution">
    <text evidence="8">The sequence shown here is derived from an EMBL/GenBank/DDBJ whole genome shotgun (WGS) entry which is preliminary data.</text>
</comment>
<feature type="domain" description="ABC-2 type transporter transmembrane" evidence="7">
    <location>
        <begin position="181"/>
        <end position="396"/>
    </location>
</feature>
<feature type="transmembrane region" description="Helical" evidence="6">
    <location>
        <begin position="378"/>
        <end position="400"/>
    </location>
</feature>
<comment type="subcellular location">
    <subcellularLocation>
        <location evidence="1">Membrane</location>
        <topology evidence="1">Multi-pass membrane protein</topology>
    </subcellularLocation>
</comment>
<feature type="transmembrane region" description="Helical" evidence="6">
    <location>
        <begin position="324"/>
        <end position="343"/>
    </location>
</feature>
<dbReference type="EMBL" id="BAAAPZ010000006">
    <property type="protein sequence ID" value="GAA2096908.1"/>
    <property type="molecule type" value="Genomic_DNA"/>
</dbReference>
<evidence type="ECO:0000256" key="4">
    <source>
        <dbReference type="ARBA" id="ARBA00023136"/>
    </source>
</evidence>